<reference evidence="1 2" key="1">
    <citation type="submission" date="2020-08" db="EMBL/GenBank/DDBJ databases">
        <title>Sequencing the genomes of 1000 actinobacteria strains.</title>
        <authorList>
            <person name="Klenk H.-P."/>
        </authorList>
    </citation>
    <scope>NUCLEOTIDE SEQUENCE [LARGE SCALE GENOMIC DNA]</scope>
    <source>
        <strain evidence="1 2">DSM 45913</strain>
    </source>
</reference>
<evidence type="ECO:0000313" key="1">
    <source>
        <dbReference type="EMBL" id="MBB6344340.1"/>
    </source>
</evidence>
<accession>A0A7X0BYW3</accession>
<gene>
    <name evidence="1" type="ORF">FHU36_000849</name>
</gene>
<name>A0A7X0BYW3_9ACTN</name>
<organism evidence="1 2">
    <name type="scientific">Nonomuraea muscovyensis</name>
    <dbReference type="NCBI Taxonomy" id="1124761"/>
    <lineage>
        <taxon>Bacteria</taxon>
        <taxon>Bacillati</taxon>
        <taxon>Actinomycetota</taxon>
        <taxon>Actinomycetes</taxon>
        <taxon>Streptosporangiales</taxon>
        <taxon>Streptosporangiaceae</taxon>
        <taxon>Nonomuraea</taxon>
    </lineage>
</organism>
<sequence length="298" mass="32779">MPIILEVPPEVISEMKVLTFESDFDQLALKLREEAIRRFATGLEIPGEVLLGMGDINHWGAWALQAEAIRLGIEPRLATVAHALTTQWLRPLLEDQGVNDAGQWLVWYDTSPLRVRQNRSQTALEVYDRGAISAEALRRETGFDDSDAPRLGQNVRARETRLPVDETTTPPDTLPASAMPEGLLAAADGLIWGALSAAGEKLRRTPACPRSERARAKEMLSAALHTILPVEAVQVEQWRLLEGAWARVPEIAARYGLDAECLTATLDSYCRELIAAGVEHRYEQTSGVLRAPCVMGAA</sequence>
<protein>
    <submittedName>
        <fullName evidence="1">Uncharacterized protein</fullName>
    </submittedName>
</protein>
<comment type="caution">
    <text evidence="1">The sequence shown here is derived from an EMBL/GenBank/DDBJ whole genome shotgun (WGS) entry which is preliminary data.</text>
</comment>
<dbReference type="EMBL" id="JACHJB010000001">
    <property type="protein sequence ID" value="MBB6344340.1"/>
    <property type="molecule type" value="Genomic_DNA"/>
</dbReference>
<keyword evidence="2" id="KW-1185">Reference proteome</keyword>
<dbReference type="AlphaFoldDB" id="A0A7X0BYW3"/>
<dbReference type="Proteomes" id="UP000583800">
    <property type="component" value="Unassembled WGS sequence"/>
</dbReference>
<evidence type="ECO:0000313" key="2">
    <source>
        <dbReference type="Proteomes" id="UP000583800"/>
    </source>
</evidence>
<proteinExistence type="predicted"/>
<dbReference type="RefSeq" id="WP_221495759.1">
    <property type="nucleotide sequence ID" value="NZ_JACHJB010000001.1"/>
</dbReference>